<reference evidence="3" key="1">
    <citation type="submission" date="2016-11" db="UniProtKB">
        <authorList>
            <consortium name="WormBaseParasite"/>
        </authorList>
    </citation>
    <scope>IDENTIFICATION</scope>
    <source>
        <strain evidence="3">pt0022</strain>
    </source>
</reference>
<keyword evidence="2" id="KW-1133">Transmembrane helix</keyword>
<feature type="region of interest" description="Disordered" evidence="1">
    <location>
        <begin position="81"/>
        <end position="108"/>
    </location>
</feature>
<evidence type="ECO:0000256" key="2">
    <source>
        <dbReference type="SAM" id="Phobius"/>
    </source>
</evidence>
<feature type="transmembrane region" description="Helical" evidence="2">
    <location>
        <begin position="38"/>
        <end position="60"/>
    </location>
</feature>
<accession>A0A1I8EP27</accession>
<name>A0A1I8EP27_WUCBA</name>
<dbReference type="AlphaFoldDB" id="A0A1I8EP27"/>
<organism evidence="3">
    <name type="scientific">Wuchereria bancrofti</name>
    <dbReference type="NCBI Taxonomy" id="6293"/>
    <lineage>
        <taxon>Eukaryota</taxon>
        <taxon>Metazoa</taxon>
        <taxon>Ecdysozoa</taxon>
        <taxon>Nematoda</taxon>
        <taxon>Chromadorea</taxon>
        <taxon>Rhabditida</taxon>
        <taxon>Spirurina</taxon>
        <taxon>Spiruromorpha</taxon>
        <taxon>Filarioidea</taxon>
        <taxon>Onchocercidae</taxon>
        <taxon>Wuchereria</taxon>
    </lineage>
</organism>
<evidence type="ECO:0000256" key="1">
    <source>
        <dbReference type="SAM" id="MobiDB-lite"/>
    </source>
</evidence>
<dbReference type="WBParaSite" id="maker-PairedContig_3423-snap-gene-0.18-mRNA-1">
    <property type="protein sequence ID" value="maker-PairedContig_3423-snap-gene-0.18-mRNA-1"/>
    <property type="gene ID" value="maker-PairedContig_3423-snap-gene-0.18"/>
</dbReference>
<protein>
    <submittedName>
        <fullName evidence="3">Uncharacterized protein</fullName>
    </submittedName>
</protein>
<keyword evidence="2" id="KW-0472">Membrane</keyword>
<proteinExistence type="predicted"/>
<sequence length="108" mass="12175">MRCFDMPCQIFFVDEYENDAQSTHRCCGGTVHIKMATLYVAASALILCAFNIASICFGIYSVNFTLDVTSIAVKIIKIDRASTGSQKKEEKKKKEEIKKKEKEKKNAI</sequence>
<evidence type="ECO:0000313" key="3">
    <source>
        <dbReference type="WBParaSite" id="maker-PairedContig_3423-snap-gene-0.18-mRNA-1"/>
    </source>
</evidence>
<keyword evidence="2" id="KW-0812">Transmembrane</keyword>